<comment type="caution">
    <text evidence="1">The sequence shown here is derived from an EMBL/GenBank/DDBJ whole genome shotgun (WGS) entry which is preliminary data.</text>
</comment>
<dbReference type="EMBL" id="JASCZI010277002">
    <property type="protein sequence ID" value="MED6226928.1"/>
    <property type="molecule type" value="Genomic_DNA"/>
</dbReference>
<proteinExistence type="predicted"/>
<evidence type="ECO:0000313" key="2">
    <source>
        <dbReference type="Proteomes" id="UP001341840"/>
    </source>
</evidence>
<protein>
    <submittedName>
        <fullName evidence="1">Uncharacterized protein</fullName>
    </submittedName>
</protein>
<gene>
    <name evidence="1" type="ORF">PIB30_108635</name>
</gene>
<reference evidence="1 2" key="1">
    <citation type="journal article" date="2023" name="Plants (Basel)">
        <title>Bridging the Gap: Combining Genomics and Transcriptomics Approaches to Understand Stylosanthes scabra, an Orphan Legume from the Brazilian Caatinga.</title>
        <authorList>
            <person name="Ferreira-Neto J.R.C."/>
            <person name="da Silva M.D."/>
            <person name="Binneck E."/>
            <person name="de Melo N.F."/>
            <person name="da Silva R.H."/>
            <person name="de Melo A.L.T.M."/>
            <person name="Pandolfi V."/>
            <person name="Bustamante F.O."/>
            <person name="Brasileiro-Vidal A.C."/>
            <person name="Benko-Iseppon A.M."/>
        </authorList>
    </citation>
    <scope>NUCLEOTIDE SEQUENCE [LARGE SCALE GENOMIC DNA]</scope>
    <source>
        <tissue evidence="1">Leaves</tissue>
    </source>
</reference>
<name>A0ABU6ZY55_9FABA</name>
<sequence length="143" mass="15946">MEFDELTFAIFPFCSLLQRMVGTVKDSNRPLLIRKFDDRIIASLNAYASAANAEEAYTADEFPVVNLPVLSLNTAAADAALFAELKNEASMLTARYLFFLPLRTVYFCFSLHDEYSVSISLILNKVAIGFGCCFSYIAIFPIV</sequence>
<dbReference type="Proteomes" id="UP001341840">
    <property type="component" value="Unassembled WGS sequence"/>
</dbReference>
<keyword evidence="2" id="KW-1185">Reference proteome</keyword>
<evidence type="ECO:0000313" key="1">
    <source>
        <dbReference type="EMBL" id="MED6226928.1"/>
    </source>
</evidence>
<accession>A0ABU6ZY55</accession>
<organism evidence="1 2">
    <name type="scientific">Stylosanthes scabra</name>
    <dbReference type="NCBI Taxonomy" id="79078"/>
    <lineage>
        <taxon>Eukaryota</taxon>
        <taxon>Viridiplantae</taxon>
        <taxon>Streptophyta</taxon>
        <taxon>Embryophyta</taxon>
        <taxon>Tracheophyta</taxon>
        <taxon>Spermatophyta</taxon>
        <taxon>Magnoliopsida</taxon>
        <taxon>eudicotyledons</taxon>
        <taxon>Gunneridae</taxon>
        <taxon>Pentapetalae</taxon>
        <taxon>rosids</taxon>
        <taxon>fabids</taxon>
        <taxon>Fabales</taxon>
        <taxon>Fabaceae</taxon>
        <taxon>Papilionoideae</taxon>
        <taxon>50 kb inversion clade</taxon>
        <taxon>dalbergioids sensu lato</taxon>
        <taxon>Dalbergieae</taxon>
        <taxon>Pterocarpus clade</taxon>
        <taxon>Stylosanthes</taxon>
    </lineage>
</organism>